<dbReference type="GO" id="GO:0005634">
    <property type="term" value="C:nucleus"/>
    <property type="evidence" value="ECO:0007669"/>
    <property type="project" value="UniProtKB-SubCell"/>
</dbReference>
<dbReference type="InterPro" id="IPR003311">
    <property type="entry name" value="AUX_IAA"/>
</dbReference>
<keyword evidence="7 10" id="KW-0539">Nucleus</keyword>
<dbReference type="Proteomes" id="UP000504603">
    <property type="component" value="Unplaced"/>
</dbReference>
<feature type="domain" description="PB1" evidence="12">
    <location>
        <begin position="148"/>
        <end position="226"/>
    </location>
</feature>
<dbReference type="AlphaFoldDB" id="A0A6J1CTH1"/>
<evidence type="ECO:0000256" key="9">
    <source>
        <dbReference type="ARBA" id="ARBA00025283"/>
    </source>
</evidence>
<dbReference type="Pfam" id="PF02309">
    <property type="entry name" value="AUX_IAA"/>
    <property type="match status" value="2"/>
</dbReference>
<sequence length="226" mass="25605">MAMELQLGLALIPTKGFDLNTHVHETAPSFEYLDPVCAKKRALDFDPCSAFRRTLPLLLWNHHPNDGDDDPKDIHRSSAFRPNRRDAEEGNGLVGWPPLKKRRKRLFMEKRGHGRGRGRGRGPAAENRRPVENGGGFYRGSNSSTSNSRYVKVKMEGVGIARKVDLSLHHSFAALTATLMNMFDETDSADAYRLTYQDIDGDWLLAQDVTWRNFVGTVQRIQLEKK</sequence>
<evidence type="ECO:0000313" key="14">
    <source>
        <dbReference type="RefSeq" id="XP_022144854.1"/>
    </source>
</evidence>
<dbReference type="GO" id="GO:0009734">
    <property type="term" value="P:auxin-activated signaling pathway"/>
    <property type="evidence" value="ECO:0007669"/>
    <property type="project" value="UniProtKB-UniRule"/>
</dbReference>
<comment type="similarity">
    <text evidence="2 10">Belongs to the Aux/IAA family.</text>
</comment>
<dbReference type="PANTHER" id="PTHR31734:SF38">
    <property type="entry name" value="AUXIN-RESPONSIVE PROTEIN IAA29"/>
    <property type="match status" value="1"/>
</dbReference>
<evidence type="ECO:0000256" key="10">
    <source>
        <dbReference type="RuleBase" id="RU004549"/>
    </source>
</evidence>
<evidence type="ECO:0000256" key="8">
    <source>
        <dbReference type="ARBA" id="ARBA00023294"/>
    </source>
</evidence>
<dbReference type="Gene3D" id="3.10.20.90">
    <property type="entry name" value="Phosphatidylinositol 3-kinase Catalytic Subunit, Chain A, domain 1"/>
    <property type="match status" value="1"/>
</dbReference>
<keyword evidence="8 10" id="KW-0927">Auxin signaling pathway</keyword>
<keyword evidence="13" id="KW-1185">Reference proteome</keyword>
<keyword evidence="5 10" id="KW-0805">Transcription regulation</keyword>
<comment type="subunit">
    <text evidence="3 10">Homodimers and heterodimers.</text>
</comment>
<dbReference type="GeneID" id="111014437"/>
<gene>
    <name evidence="14" type="primary">LOC111014437</name>
</gene>
<comment type="function">
    <text evidence="9">Aux/IAA proteins are short-lived transcriptional factors that function as repressors of early auxin response genes at low auxin concentrations. Repression is thought to result from the interaction with auxin response factors (ARFs), proteins that bind to the auxin-responsive promoter element (AuxRE). Formation of heterodimers with ARF proteins may alter their ability to modulate early auxin response genes expression.</text>
</comment>
<evidence type="ECO:0000256" key="11">
    <source>
        <dbReference type="SAM" id="MobiDB-lite"/>
    </source>
</evidence>
<feature type="region of interest" description="Disordered" evidence="11">
    <location>
        <begin position="111"/>
        <end position="143"/>
    </location>
</feature>
<evidence type="ECO:0000256" key="7">
    <source>
        <dbReference type="ARBA" id="ARBA00023242"/>
    </source>
</evidence>
<evidence type="ECO:0000256" key="5">
    <source>
        <dbReference type="ARBA" id="ARBA00023015"/>
    </source>
</evidence>
<dbReference type="PROSITE" id="PS51745">
    <property type="entry name" value="PB1"/>
    <property type="match status" value="1"/>
</dbReference>
<evidence type="ECO:0000313" key="13">
    <source>
        <dbReference type="Proteomes" id="UP000504603"/>
    </source>
</evidence>
<evidence type="ECO:0000256" key="4">
    <source>
        <dbReference type="ARBA" id="ARBA00022491"/>
    </source>
</evidence>
<evidence type="ECO:0000256" key="2">
    <source>
        <dbReference type="ARBA" id="ARBA00006728"/>
    </source>
</evidence>
<evidence type="ECO:0000256" key="6">
    <source>
        <dbReference type="ARBA" id="ARBA00023163"/>
    </source>
</evidence>
<evidence type="ECO:0000259" key="12">
    <source>
        <dbReference type="PROSITE" id="PS51745"/>
    </source>
</evidence>
<dbReference type="RefSeq" id="XP_022144854.1">
    <property type="nucleotide sequence ID" value="XM_022289162.1"/>
</dbReference>
<evidence type="ECO:0000256" key="3">
    <source>
        <dbReference type="ARBA" id="ARBA00011726"/>
    </source>
</evidence>
<dbReference type="SUPFAM" id="SSF54277">
    <property type="entry name" value="CAD &amp; PB1 domains"/>
    <property type="match status" value="1"/>
</dbReference>
<reference evidence="14" key="1">
    <citation type="submission" date="2025-08" db="UniProtKB">
        <authorList>
            <consortium name="RefSeq"/>
        </authorList>
    </citation>
    <scope>IDENTIFICATION</scope>
    <source>
        <strain evidence="14">OHB3-1</strain>
    </source>
</reference>
<dbReference type="PANTHER" id="PTHR31734">
    <property type="entry name" value="AUXIN-RESPONSIVE PROTEIN IAA17"/>
    <property type="match status" value="1"/>
</dbReference>
<dbReference type="KEGG" id="mcha:111014437"/>
<proteinExistence type="inferred from homology"/>
<protein>
    <recommendedName>
        <fullName evidence="10">Auxin-responsive protein</fullName>
    </recommendedName>
</protein>
<keyword evidence="6 10" id="KW-0804">Transcription</keyword>
<evidence type="ECO:0000256" key="1">
    <source>
        <dbReference type="ARBA" id="ARBA00004123"/>
    </source>
</evidence>
<feature type="region of interest" description="Disordered" evidence="11">
    <location>
        <begin position="63"/>
        <end position="95"/>
    </location>
</feature>
<comment type="subcellular location">
    <subcellularLocation>
        <location evidence="1 10">Nucleus</location>
    </subcellularLocation>
</comment>
<keyword evidence="4 10" id="KW-0678">Repressor</keyword>
<accession>A0A6J1CTH1</accession>
<dbReference type="OrthoDB" id="778717at2759"/>
<organism evidence="13 14">
    <name type="scientific">Momordica charantia</name>
    <name type="common">Bitter gourd</name>
    <name type="synonym">Balsam pear</name>
    <dbReference type="NCBI Taxonomy" id="3673"/>
    <lineage>
        <taxon>Eukaryota</taxon>
        <taxon>Viridiplantae</taxon>
        <taxon>Streptophyta</taxon>
        <taxon>Embryophyta</taxon>
        <taxon>Tracheophyta</taxon>
        <taxon>Spermatophyta</taxon>
        <taxon>Magnoliopsida</taxon>
        <taxon>eudicotyledons</taxon>
        <taxon>Gunneridae</taxon>
        <taxon>Pentapetalae</taxon>
        <taxon>rosids</taxon>
        <taxon>fabids</taxon>
        <taxon>Cucurbitales</taxon>
        <taxon>Cucurbitaceae</taxon>
        <taxon>Momordiceae</taxon>
        <taxon>Momordica</taxon>
    </lineage>
</organism>
<dbReference type="GO" id="GO:0006355">
    <property type="term" value="P:regulation of DNA-templated transcription"/>
    <property type="evidence" value="ECO:0007669"/>
    <property type="project" value="InterPro"/>
</dbReference>
<name>A0A6J1CTH1_MOMCH</name>
<dbReference type="InterPro" id="IPR053793">
    <property type="entry name" value="PB1-like"/>
</dbReference>
<dbReference type="InterPro" id="IPR033389">
    <property type="entry name" value="AUX/IAA_dom"/>
</dbReference>